<keyword evidence="3 6" id="KW-0812">Transmembrane</keyword>
<dbReference type="OrthoDB" id="2126698at2759"/>
<comment type="similarity">
    <text evidence="2">Belongs to the multi antimicrobial extrusion (MATE) (TC 2.A.66.1) family.</text>
</comment>
<evidence type="ECO:0000256" key="1">
    <source>
        <dbReference type="ARBA" id="ARBA00004141"/>
    </source>
</evidence>
<feature type="transmembrane region" description="Helical" evidence="6">
    <location>
        <begin position="456"/>
        <end position="476"/>
    </location>
</feature>
<keyword evidence="4 6" id="KW-1133">Transmembrane helix</keyword>
<keyword evidence="8" id="KW-1185">Reference proteome</keyword>
<reference evidence="7" key="1">
    <citation type="journal article" date="2021" name="Nat. Commun.">
        <title>Genetic determinants of endophytism in the Arabidopsis root mycobiome.</title>
        <authorList>
            <person name="Mesny F."/>
            <person name="Miyauchi S."/>
            <person name="Thiergart T."/>
            <person name="Pickel B."/>
            <person name="Atanasova L."/>
            <person name="Karlsson M."/>
            <person name="Huettel B."/>
            <person name="Barry K.W."/>
            <person name="Haridas S."/>
            <person name="Chen C."/>
            <person name="Bauer D."/>
            <person name="Andreopoulos W."/>
            <person name="Pangilinan J."/>
            <person name="LaButti K."/>
            <person name="Riley R."/>
            <person name="Lipzen A."/>
            <person name="Clum A."/>
            <person name="Drula E."/>
            <person name="Henrissat B."/>
            <person name="Kohler A."/>
            <person name="Grigoriev I.V."/>
            <person name="Martin F.M."/>
            <person name="Hacquard S."/>
        </authorList>
    </citation>
    <scope>NUCLEOTIDE SEQUENCE</scope>
    <source>
        <strain evidence="7">FSSC 5 MPI-SDFR-AT-0091</strain>
    </source>
</reference>
<proteinExistence type="inferred from homology"/>
<feature type="transmembrane region" description="Helical" evidence="6">
    <location>
        <begin position="395"/>
        <end position="416"/>
    </location>
</feature>
<comment type="caution">
    <text evidence="7">The sequence shown here is derived from an EMBL/GenBank/DDBJ whole genome shotgun (WGS) entry which is preliminary data.</text>
</comment>
<dbReference type="InterPro" id="IPR045069">
    <property type="entry name" value="MATE_euk"/>
</dbReference>
<feature type="transmembrane region" description="Helical" evidence="6">
    <location>
        <begin position="423"/>
        <end position="444"/>
    </location>
</feature>
<dbReference type="InterPro" id="IPR002528">
    <property type="entry name" value="MATE_fam"/>
</dbReference>
<feature type="transmembrane region" description="Helical" evidence="6">
    <location>
        <begin position="206"/>
        <end position="227"/>
    </location>
</feature>
<dbReference type="GO" id="GO:0042910">
    <property type="term" value="F:xenobiotic transmembrane transporter activity"/>
    <property type="evidence" value="ECO:0007669"/>
    <property type="project" value="InterPro"/>
</dbReference>
<evidence type="ECO:0000313" key="7">
    <source>
        <dbReference type="EMBL" id="KAH7254769.1"/>
    </source>
</evidence>
<evidence type="ECO:0000256" key="5">
    <source>
        <dbReference type="ARBA" id="ARBA00023136"/>
    </source>
</evidence>
<dbReference type="Pfam" id="PF01554">
    <property type="entry name" value="MatE"/>
    <property type="match status" value="2"/>
</dbReference>
<organism evidence="7 8">
    <name type="scientific">Fusarium solani</name>
    <name type="common">Filamentous fungus</name>
    <dbReference type="NCBI Taxonomy" id="169388"/>
    <lineage>
        <taxon>Eukaryota</taxon>
        <taxon>Fungi</taxon>
        <taxon>Dikarya</taxon>
        <taxon>Ascomycota</taxon>
        <taxon>Pezizomycotina</taxon>
        <taxon>Sordariomycetes</taxon>
        <taxon>Hypocreomycetidae</taxon>
        <taxon>Hypocreales</taxon>
        <taxon>Nectriaceae</taxon>
        <taxon>Fusarium</taxon>
        <taxon>Fusarium solani species complex</taxon>
    </lineage>
</organism>
<sequence>MLVTQQPSVCIVHLSTMDDVDDDSTHCEASPLLPSNDNDASRWPIRSRWTELSLISRYSLPLVATYLLQYSFSVITTSAAGHLGQDDLAAAAIGVTTMNICGLAFFEGMATALDTLCAQAYGAGNKLGVGLHVQRMLLLMALATIPVGVLWLSSPALLSLVLKQENLAVKAGSFLRVSLIGLPGYASFEAGKRFLQSQGDFDTGMLILVVCAPVNALLAWLFAFRLGMGLEGAALGAALANDLRPVLLLLCIAFKRSSHQCWPGLSCRAFRGWGPMVRLSAAGSAVTLAEWAAFEVLTFSTSYLSTMHLGAQTILTTTSVVMWHIPFSFSVGVSTRIGHLIGAGLVSAARRVAVLYSMLFVGIGLLDAIVLFSLRNYIPYVYSADPEIRDLVSRTMLSVACFQVFDAVICGCNGVLRGLARTSFAAWVVFFVNYLGAVPLAMWLELGPAGMGLDGVWTGLGTGLVVIACIEVTYMISIDWRRCVDNVKCREE</sequence>
<evidence type="ECO:0000256" key="3">
    <source>
        <dbReference type="ARBA" id="ARBA00022692"/>
    </source>
</evidence>
<feature type="transmembrane region" description="Helical" evidence="6">
    <location>
        <begin position="354"/>
        <end position="375"/>
    </location>
</feature>
<feature type="transmembrane region" description="Helical" evidence="6">
    <location>
        <begin position="314"/>
        <end position="333"/>
    </location>
</feature>
<keyword evidence="5 6" id="KW-0472">Membrane</keyword>
<dbReference type="Proteomes" id="UP000736672">
    <property type="component" value="Unassembled WGS sequence"/>
</dbReference>
<evidence type="ECO:0000313" key="8">
    <source>
        <dbReference type="Proteomes" id="UP000736672"/>
    </source>
</evidence>
<protein>
    <submittedName>
        <fullName evidence="7">Mate-domain-containing protein</fullName>
    </submittedName>
</protein>
<accession>A0A9P9HE25</accession>
<gene>
    <name evidence="7" type="ORF">B0J15DRAFT_494848</name>
</gene>
<feature type="transmembrane region" description="Helical" evidence="6">
    <location>
        <begin position="136"/>
        <end position="161"/>
    </location>
</feature>
<evidence type="ECO:0000256" key="2">
    <source>
        <dbReference type="ARBA" id="ARBA00010199"/>
    </source>
</evidence>
<dbReference type="NCBIfam" id="TIGR00797">
    <property type="entry name" value="matE"/>
    <property type="match status" value="1"/>
</dbReference>
<evidence type="ECO:0000256" key="4">
    <source>
        <dbReference type="ARBA" id="ARBA00022989"/>
    </source>
</evidence>
<comment type="subcellular location">
    <subcellularLocation>
        <location evidence="1">Membrane</location>
        <topology evidence="1">Multi-pass membrane protein</topology>
    </subcellularLocation>
</comment>
<dbReference type="CDD" id="cd13132">
    <property type="entry name" value="MATE_eukaryotic"/>
    <property type="match status" value="1"/>
</dbReference>
<dbReference type="PANTHER" id="PTHR11206">
    <property type="entry name" value="MULTIDRUG RESISTANCE PROTEIN"/>
    <property type="match status" value="1"/>
</dbReference>
<feature type="transmembrane region" description="Helical" evidence="6">
    <location>
        <begin position="275"/>
        <end position="294"/>
    </location>
</feature>
<dbReference type="GO" id="GO:0015297">
    <property type="term" value="F:antiporter activity"/>
    <property type="evidence" value="ECO:0007669"/>
    <property type="project" value="InterPro"/>
</dbReference>
<dbReference type="GO" id="GO:1990961">
    <property type="term" value="P:xenobiotic detoxification by transmembrane export across the plasma membrane"/>
    <property type="evidence" value="ECO:0007669"/>
    <property type="project" value="InterPro"/>
</dbReference>
<name>A0A9P9HE25_FUSSL</name>
<dbReference type="AlphaFoldDB" id="A0A9P9HE25"/>
<dbReference type="GO" id="GO:0016020">
    <property type="term" value="C:membrane"/>
    <property type="evidence" value="ECO:0007669"/>
    <property type="project" value="UniProtKB-SubCell"/>
</dbReference>
<dbReference type="EMBL" id="JAGTJS010000010">
    <property type="protein sequence ID" value="KAH7254769.1"/>
    <property type="molecule type" value="Genomic_DNA"/>
</dbReference>
<evidence type="ECO:0000256" key="6">
    <source>
        <dbReference type="SAM" id="Phobius"/>
    </source>
</evidence>